<keyword evidence="7" id="KW-0807">Transducer</keyword>
<feature type="transmembrane region" description="Helical" evidence="8">
    <location>
        <begin position="252"/>
        <end position="273"/>
    </location>
</feature>
<keyword evidence="6" id="KW-0675">Receptor</keyword>
<dbReference type="PANTHER" id="PTHR24243">
    <property type="entry name" value="G-PROTEIN COUPLED RECEPTOR"/>
    <property type="match status" value="1"/>
</dbReference>
<keyword evidence="3 8" id="KW-1133">Transmembrane helix</keyword>
<feature type="transmembrane region" description="Helical" evidence="8">
    <location>
        <begin position="219"/>
        <end position="240"/>
    </location>
</feature>
<dbReference type="CDD" id="cd00637">
    <property type="entry name" value="7tm_classA_rhodopsin-like"/>
    <property type="match status" value="1"/>
</dbReference>
<evidence type="ECO:0000256" key="4">
    <source>
        <dbReference type="ARBA" id="ARBA00023040"/>
    </source>
</evidence>
<dbReference type="GeneID" id="102804075"/>
<feature type="transmembrane region" description="Helical" evidence="8">
    <location>
        <begin position="12"/>
        <end position="33"/>
    </location>
</feature>
<evidence type="ECO:0000313" key="11">
    <source>
        <dbReference type="RefSeq" id="XP_006813527.1"/>
    </source>
</evidence>
<evidence type="ECO:0000313" key="10">
    <source>
        <dbReference type="Proteomes" id="UP000694865"/>
    </source>
</evidence>
<dbReference type="PRINTS" id="PR00237">
    <property type="entry name" value="GPCRRHODOPSN"/>
</dbReference>
<dbReference type="InterPro" id="IPR017452">
    <property type="entry name" value="GPCR_Rhodpsn_7TM"/>
</dbReference>
<dbReference type="SUPFAM" id="SSF81321">
    <property type="entry name" value="Family A G protein-coupled receptor-like"/>
    <property type="match status" value="1"/>
</dbReference>
<keyword evidence="2 8" id="KW-0812">Transmembrane</keyword>
<feature type="domain" description="G-protein coupled receptors family 1 profile" evidence="9">
    <location>
        <begin position="24"/>
        <end position="271"/>
    </location>
</feature>
<evidence type="ECO:0000256" key="1">
    <source>
        <dbReference type="ARBA" id="ARBA00004141"/>
    </source>
</evidence>
<comment type="subcellular location">
    <subcellularLocation>
        <location evidence="1">Membrane</location>
        <topology evidence="1">Multi-pass membrane protein</topology>
    </subcellularLocation>
</comment>
<protein>
    <submittedName>
        <fullName evidence="11">Probable G-protein coupled receptor 83-like</fullName>
    </submittedName>
</protein>
<evidence type="ECO:0000256" key="3">
    <source>
        <dbReference type="ARBA" id="ARBA00022989"/>
    </source>
</evidence>
<dbReference type="RefSeq" id="XP_006813527.1">
    <property type="nucleotide sequence ID" value="XM_006813464.1"/>
</dbReference>
<feature type="transmembrane region" description="Helical" evidence="8">
    <location>
        <begin position="125"/>
        <end position="147"/>
    </location>
</feature>
<dbReference type="Pfam" id="PF00001">
    <property type="entry name" value="7tm_1"/>
    <property type="match status" value="1"/>
</dbReference>
<evidence type="ECO:0000256" key="2">
    <source>
        <dbReference type="ARBA" id="ARBA00022692"/>
    </source>
</evidence>
<evidence type="ECO:0000256" key="5">
    <source>
        <dbReference type="ARBA" id="ARBA00023136"/>
    </source>
</evidence>
<accession>A0ABM0M0I6</accession>
<evidence type="ECO:0000256" key="6">
    <source>
        <dbReference type="ARBA" id="ARBA00023170"/>
    </source>
</evidence>
<feature type="transmembrane region" description="Helical" evidence="8">
    <location>
        <begin position="167"/>
        <end position="190"/>
    </location>
</feature>
<dbReference type="PROSITE" id="PS50262">
    <property type="entry name" value="G_PROTEIN_RECEP_F1_2"/>
    <property type="match status" value="1"/>
</dbReference>
<keyword evidence="4" id="KW-0297">G-protein coupled receptor</keyword>
<dbReference type="Gene3D" id="1.20.1070.10">
    <property type="entry name" value="Rhodopsin 7-helix transmembrane proteins"/>
    <property type="match status" value="1"/>
</dbReference>
<evidence type="ECO:0000256" key="8">
    <source>
        <dbReference type="SAM" id="Phobius"/>
    </source>
</evidence>
<evidence type="ECO:0000259" key="9">
    <source>
        <dbReference type="PROSITE" id="PS50262"/>
    </source>
</evidence>
<feature type="transmembrane region" description="Helical" evidence="8">
    <location>
        <begin position="45"/>
        <end position="69"/>
    </location>
</feature>
<keyword evidence="10" id="KW-1185">Reference proteome</keyword>
<feature type="transmembrane region" description="Helical" evidence="8">
    <location>
        <begin position="89"/>
        <end position="113"/>
    </location>
</feature>
<sequence>MSYSGYDICSSIIYIAVIVGGTFGNDLVCYIVYTNRNLRTSPNFHLISLAVADLIVCTTTSPIRLVVTVKRLVTSVIYTNDLECFGQTLTFYSSIITTFITLATIILTRAVGITNRVLLDTMRKVIYVFIAISYCIGFGYGITRASLGKEGPCGVTTVKQQVKISGMIGVVITWVSLLIVIISNFCICYITQSNQRALKSVLGDGGRHGKSTNIATVKLSLRLVVCFIVSYLPGAIQGFLVSNELVDRTPYLANLFAAIACTGSAVNPLIYTLTSSTFKNHLPWKKS</sequence>
<evidence type="ECO:0000256" key="7">
    <source>
        <dbReference type="ARBA" id="ARBA00023224"/>
    </source>
</evidence>
<reference evidence="11" key="1">
    <citation type="submission" date="2025-08" db="UniProtKB">
        <authorList>
            <consortium name="RefSeq"/>
        </authorList>
    </citation>
    <scope>IDENTIFICATION</scope>
    <source>
        <tissue evidence="11">Testes</tissue>
    </source>
</reference>
<proteinExistence type="predicted"/>
<keyword evidence="5 8" id="KW-0472">Membrane</keyword>
<dbReference type="InterPro" id="IPR000276">
    <property type="entry name" value="GPCR_Rhodpsn"/>
</dbReference>
<dbReference type="Proteomes" id="UP000694865">
    <property type="component" value="Unplaced"/>
</dbReference>
<organism evidence="10 11">
    <name type="scientific">Saccoglossus kowalevskii</name>
    <name type="common">Acorn worm</name>
    <dbReference type="NCBI Taxonomy" id="10224"/>
    <lineage>
        <taxon>Eukaryota</taxon>
        <taxon>Metazoa</taxon>
        <taxon>Hemichordata</taxon>
        <taxon>Enteropneusta</taxon>
        <taxon>Harrimaniidae</taxon>
        <taxon>Saccoglossus</taxon>
    </lineage>
</organism>
<name>A0ABM0M0I6_SACKO</name>
<dbReference type="PANTHER" id="PTHR24243:SF208">
    <property type="entry name" value="PYROKININ-1 RECEPTOR"/>
    <property type="match status" value="1"/>
</dbReference>
<gene>
    <name evidence="11" type="primary">LOC102804075</name>
</gene>